<dbReference type="NCBIfam" id="TIGR02473">
    <property type="entry name" value="flagell_FliJ"/>
    <property type="match status" value="1"/>
</dbReference>
<dbReference type="InterPro" id="IPR012823">
    <property type="entry name" value="Flagell_FliJ"/>
</dbReference>
<organism evidence="11 12">
    <name type="scientific">Halomonas flagellata</name>
    <dbReference type="NCBI Taxonomy" id="2920385"/>
    <lineage>
        <taxon>Bacteria</taxon>
        <taxon>Pseudomonadati</taxon>
        <taxon>Pseudomonadota</taxon>
        <taxon>Gammaproteobacteria</taxon>
        <taxon>Oceanospirillales</taxon>
        <taxon>Halomonadaceae</taxon>
        <taxon>Halomonas</taxon>
    </lineage>
</organism>
<evidence type="ECO:0000313" key="11">
    <source>
        <dbReference type="EMBL" id="MCH4562955.1"/>
    </source>
</evidence>
<evidence type="ECO:0000256" key="1">
    <source>
        <dbReference type="ARBA" id="ARBA00004413"/>
    </source>
</evidence>
<evidence type="ECO:0000256" key="5">
    <source>
        <dbReference type="ARBA" id="ARBA00022475"/>
    </source>
</evidence>
<keyword evidence="10" id="KW-1006">Bacterial flagellum protein export</keyword>
<dbReference type="PANTHER" id="PTHR38786:SF1">
    <property type="entry name" value="FLAGELLAR FLIJ PROTEIN"/>
    <property type="match status" value="1"/>
</dbReference>
<dbReference type="EMBL" id="JAKVPY010000007">
    <property type="protein sequence ID" value="MCH4562955.1"/>
    <property type="molecule type" value="Genomic_DNA"/>
</dbReference>
<accession>A0ABS9RSX5</accession>
<name>A0ABS9RSX5_9GAMM</name>
<dbReference type="Pfam" id="PF02050">
    <property type="entry name" value="FliJ"/>
    <property type="match status" value="1"/>
</dbReference>
<dbReference type="PIRSF" id="PIRSF019404">
    <property type="entry name" value="FliJ"/>
    <property type="match status" value="1"/>
</dbReference>
<keyword evidence="11" id="KW-0282">Flagellum</keyword>
<keyword evidence="11" id="KW-0966">Cell projection</keyword>
<comment type="similarity">
    <text evidence="2">Belongs to the FliJ family.</text>
</comment>
<keyword evidence="11" id="KW-0969">Cilium</keyword>
<sequence length="153" mass="17524">MSTASTPLETLVDLAREARDQAGQALAGERASERQVAGQLESLGRYRLEYAQRLQQAMREGIDPATMRNYQRFLDSLDDALARARQALAAQQQRVGQRQAQWQQEQRKLSSYDTLVSRRAMQQNLKEQRRELRASDDLVNGRLIRERHASSDP</sequence>
<evidence type="ECO:0000256" key="9">
    <source>
        <dbReference type="ARBA" id="ARBA00023136"/>
    </source>
</evidence>
<evidence type="ECO:0000256" key="2">
    <source>
        <dbReference type="ARBA" id="ARBA00010004"/>
    </source>
</evidence>
<evidence type="ECO:0000256" key="3">
    <source>
        <dbReference type="ARBA" id="ARBA00020392"/>
    </source>
</evidence>
<dbReference type="Proteomes" id="UP001202117">
    <property type="component" value="Unassembled WGS sequence"/>
</dbReference>
<keyword evidence="9" id="KW-0472">Membrane</keyword>
<keyword evidence="12" id="KW-1185">Reference proteome</keyword>
<keyword evidence="7" id="KW-1005">Bacterial flagellum biogenesis</keyword>
<evidence type="ECO:0000256" key="4">
    <source>
        <dbReference type="ARBA" id="ARBA00022448"/>
    </source>
</evidence>
<dbReference type="PRINTS" id="PR01004">
    <property type="entry name" value="FLGFLIJ"/>
</dbReference>
<dbReference type="InterPro" id="IPR018006">
    <property type="entry name" value="Flag_FliJ_proteobac"/>
</dbReference>
<evidence type="ECO:0000313" key="12">
    <source>
        <dbReference type="Proteomes" id="UP001202117"/>
    </source>
</evidence>
<gene>
    <name evidence="11" type="primary">fliJ</name>
    <name evidence="11" type="ORF">MKP05_07410</name>
</gene>
<keyword evidence="6" id="KW-0145">Chemotaxis</keyword>
<dbReference type="RefSeq" id="WP_240567727.1">
    <property type="nucleotide sequence ID" value="NZ_JAKVPY010000007.1"/>
</dbReference>
<dbReference type="InterPro" id="IPR052570">
    <property type="entry name" value="FliJ"/>
</dbReference>
<evidence type="ECO:0000256" key="6">
    <source>
        <dbReference type="ARBA" id="ARBA00022500"/>
    </source>
</evidence>
<protein>
    <recommendedName>
        <fullName evidence="3">Flagellar FliJ protein</fullName>
    </recommendedName>
</protein>
<proteinExistence type="inferred from homology"/>
<dbReference type="InterPro" id="IPR053716">
    <property type="entry name" value="Flag_assembly_chemotaxis_eff"/>
</dbReference>
<comment type="caution">
    <text evidence="11">The sequence shown here is derived from an EMBL/GenBank/DDBJ whole genome shotgun (WGS) entry which is preliminary data.</text>
</comment>
<keyword evidence="4" id="KW-0813">Transport</keyword>
<comment type="subcellular location">
    <subcellularLocation>
        <location evidence="1">Cell membrane</location>
        <topology evidence="1">Peripheral membrane protein</topology>
        <orientation evidence="1">Cytoplasmic side</orientation>
    </subcellularLocation>
</comment>
<keyword evidence="8" id="KW-0653">Protein transport</keyword>
<keyword evidence="5" id="KW-1003">Cell membrane</keyword>
<evidence type="ECO:0000256" key="7">
    <source>
        <dbReference type="ARBA" id="ARBA00022795"/>
    </source>
</evidence>
<evidence type="ECO:0000256" key="10">
    <source>
        <dbReference type="ARBA" id="ARBA00023225"/>
    </source>
</evidence>
<dbReference type="Gene3D" id="1.10.287.1700">
    <property type="match status" value="1"/>
</dbReference>
<dbReference type="PANTHER" id="PTHR38786">
    <property type="entry name" value="FLAGELLAR FLIJ PROTEIN"/>
    <property type="match status" value="1"/>
</dbReference>
<evidence type="ECO:0000256" key="8">
    <source>
        <dbReference type="ARBA" id="ARBA00022927"/>
    </source>
</evidence>
<reference evidence="11 12" key="1">
    <citation type="submission" date="2022-02" db="EMBL/GenBank/DDBJ databases">
        <title>Halomonas fukangensis sp. nov., a halophilic bacterium isolated from a bulk soil of Kalidium foliatum at Fukang.</title>
        <authorList>
            <person name="Huang Y."/>
        </authorList>
    </citation>
    <scope>NUCLEOTIDE SEQUENCE [LARGE SCALE GENOMIC DNA]</scope>
    <source>
        <strain evidence="11 12">EGI 63088</strain>
    </source>
</reference>